<feature type="chain" id="PRO_5034103819" evidence="2">
    <location>
        <begin position="33"/>
        <end position="197"/>
    </location>
</feature>
<organism evidence="3 4">
    <name type="scientific">Piliocolobus tephrosceles</name>
    <name type="common">Ugandan red Colobus</name>
    <dbReference type="NCBI Taxonomy" id="591936"/>
    <lineage>
        <taxon>Eukaryota</taxon>
        <taxon>Metazoa</taxon>
        <taxon>Chordata</taxon>
        <taxon>Craniata</taxon>
        <taxon>Vertebrata</taxon>
        <taxon>Euteleostomi</taxon>
        <taxon>Mammalia</taxon>
        <taxon>Eutheria</taxon>
        <taxon>Euarchontoglires</taxon>
        <taxon>Primates</taxon>
        <taxon>Haplorrhini</taxon>
        <taxon>Catarrhini</taxon>
        <taxon>Cercopithecidae</taxon>
        <taxon>Colobinae</taxon>
        <taxon>Piliocolobus</taxon>
    </lineage>
</organism>
<dbReference type="SMART" id="SM00442">
    <property type="entry name" value="FGF"/>
    <property type="match status" value="1"/>
</dbReference>
<dbReference type="Gene3D" id="2.80.10.50">
    <property type="match status" value="1"/>
</dbReference>
<name>A0A8C9HG61_9PRIM</name>
<sequence>MWKWILTHCASAFPHLPGCCCCCFLLLFLVSSVPVTCQALGQDMVSPETTNSSSSSFSSPSSAGRHVRSYNHLQGDVRWRKLFSFTKYFLKIEKNGKVSGTKKENCPIGKILTLVQQVVIFLGGESVVFPLQKEFNNDCKLKERIEENGYNTYASFNWQHNGRQMYVALNGKGAPRRGQKTRRKNTSAHFLPMVVHS</sequence>
<proteinExistence type="inferred from homology"/>
<dbReference type="PANTHER" id="PTHR11486">
    <property type="entry name" value="FIBROBLAST GROWTH FACTOR"/>
    <property type="match status" value="1"/>
</dbReference>
<reference evidence="3" key="1">
    <citation type="submission" date="2025-08" db="UniProtKB">
        <authorList>
            <consortium name="Ensembl"/>
        </authorList>
    </citation>
    <scope>IDENTIFICATION</scope>
</reference>
<evidence type="ECO:0000313" key="3">
    <source>
        <dbReference type="Ensembl" id="ENSPTEP00000018529.1"/>
    </source>
</evidence>
<keyword evidence="4" id="KW-1185">Reference proteome</keyword>
<feature type="signal peptide" evidence="2">
    <location>
        <begin position="1"/>
        <end position="32"/>
    </location>
</feature>
<dbReference type="InterPro" id="IPR002209">
    <property type="entry name" value="Fibroblast_GF_fam"/>
</dbReference>
<accession>A0A8C9HG61</accession>
<evidence type="ECO:0000256" key="2">
    <source>
        <dbReference type="SAM" id="SignalP"/>
    </source>
</evidence>
<dbReference type="GO" id="GO:0008083">
    <property type="term" value="F:growth factor activity"/>
    <property type="evidence" value="ECO:0007669"/>
    <property type="project" value="InterPro"/>
</dbReference>
<dbReference type="Ensembl" id="ENSPTET00000027155.1">
    <property type="protein sequence ID" value="ENSPTEP00000018529.1"/>
    <property type="gene ID" value="ENSPTEG00000019950.1"/>
</dbReference>
<dbReference type="SUPFAM" id="SSF50353">
    <property type="entry name" value="Cytokine"/>
    <property type="match status" value="1"/>
</dbReference>
<reference evidence="3" key="2">
    <citation type="submission" date="2025-09" db="UniProtKB">
        <authorList>
            <consortium name="Ensembl"/>
        </authorList>
    </citation>
    <scope>IDENTIFICATION</scope>
</reference>
<protein>
    <submittedName>
        <fullName evidence="3">Fibroblast growth factor 10</fullName>
    </submittedName>
</protein>
<dbReference type="Proteomes" id="UP000694416">
    <property type="component" value="Unplaced"/>
</dbReference>
<comment type="similarity">
    <text evidence="1">Belongs to the heparin-binding growth factors family.</text>
</comment>
<dbReference type="InterPro" id="IPR008996">
    <property type="entry name" value="IL1/FGF"/>
</dbReference>
<evidence type="ECO:0000256" key="1">
    <source>
        <dbReference type="ARBA" id="ARBA00007936"/>
    </source>
</evidence>
<dbReference type="AlphaFoldDB" id="A0A8C9HG61"/>
<keyword evidence="2" id="KW-0732">Signal</keyword>
<evidence type="ECO:0000313" key="4">
    <source>
        <dbReference type="Proteomes" id="UP000694416"/>
    </source>
</evidence>
<dbReference type="Pfam" id="PF00167">
    <property type="entry name" value="FGF"/>
    <property type="match status" value="1"/>
</dbReference>